<dbReference type="EMBL" id="JAMQOT010000010">
    <property type="protein sequence ID" value="MDF9747879.1"/>
    <property type="molecule type" value="Genomic_DNA"/>
</dbReference>
<dbReference type="RefSeq" id="WP_277524303.1">
    <property type="nucleotide sequence ID" value="NZ_JAMQOT010000010.1"/>
</dbReference>
<reference evidence="1" key="1">
    <citation type="submission" date="2022-06" db="EMBL/GenBank/DDBJ databases">
        <title>Natrinema sp. a new haloarchaeum isolate from saline soil.</title>
        <authorList>
            <person name="Strakova D."/>
            <person name="Galisteo C."/>
            <person name="Sanchez-Porro C."/>
            <person name="Ventosa A."/>
        </authorList>
    </citation>
    <scope>NUCLEOTIDE SEQUENCE</scope>
    <source>
        <strain evidence="1">S1CR25-10</strain>
    </source>
</reference>
<comment type="caution">
    <text evidence="1">The sequence shown here is derived from an EMBL/GenBank/DDBJ whole genome shotgun (WGS) entry which is preliminary data.</text>
</comment>
<evidence type="ECO:0000313" key="2">
    <source>
        <dbReference type="Proteomes" id="UP001154061"/>
    </source>
</evidence>
<proteinExistence type="predicted"/>
<sequence>MLTDRHEDLLVAVALTEFSVHYEQANPELAEQAWYLAADRLVSHDVGPAEAVDAPEIR</sequence>
<dbReference type="AlphaFoldDB" id="A0A9Q4L5E2"/>
<gene>
    <name evidence="1" type="ORF">NDI89_20080</name>
</gene>
<protein>
    <submittedName>
        <fullName evidence="1">Uncharacterized protein</fullName>
    </submittedName>
</protein>
<evidence type="ECO:0000313" key="1">
    <source>
        <dbReference type="EMBL" id="MDF9747879.1"/>
    </source>
</evidence>
<name>A0A9Q4L5E2_9EURY</name>
<dbReference type="Proteomes" id="UP001154061">
    <property type="component" value="Unassembled WGS sequence"/>
</dbReference>
<organism evidence="1 2">
    <name type="scientific">Natrinema salsiterrestre</name>
    <dbReference type="NCBI Taxonomy" id="2950540"/>
    <lineage>
        <taxon>Archaea</taxon>
        <taxon>Methanobacteriati</taxon>
        <taxon>Methanobacteriota</taxon>
        <taxon>Stenosarchaea group</taxon>
        <taxon>Halobacteria</taxon>
        <taxon>Halobacteriales</taxon>
        <taxon>Natrialbaceae</taxon>
        <taxon>Natrinema</taxon>
    </lineage>
</organism>
<keyword evidence="2" id="KW-1185">Reference proteome</keyword>
<accession>A0A9Q4L5E2</accession>